<evidence type="ECO:0000256" key="1">
    <source>
        <dbReference type="SAM" id="MobiDB-lite"/>
    </source>
</evidence>
<evidence type="ECO:0000313" key="3">
    <source>
        <dbReference type="Proteomes" id="UP000305196"/>
    </source>
</evidence>
<dbReference type="VEuPathDB" id="PlasmoDB:PVP01_0726700"/>
<accession>A0A1G4HAX5</accession>
<reference evidence="2 3" key="1">
    <citation type="submission" date="2016-07" db="EMBL/GenBank/DDBJ databases">
        <authorList>
            <consortium name="Pathogen Informatics"/>
        </authorList>
    </citation>
    <scope>NUCLEOTIDE SEQUENCE [LARGE SCALE GENOMIC DNA]</scope>
</reference>
<protein>
    <submittedName>
        <fullName evidence="2">Uncharacterized protein</fullName>
    </submittedName>
</protein>
<feature type="region of interest" description="Disordered" evidence="1">
    <location>
        <begin position="119"/>
        <end position="200"/>
    </location>
</feature>
<dbReference type="Proteomes" id="UP000305196">
    <property type="component" value="Chromosome 7"/>
</dbReference>
<gene>
    <name evidence="2" type="ORF">PVC01_070031900</name>
</gene>
<dbReference type="VEuPathDB" id="PlasmoDB:PVX_099855"/>
<organism evidence="2 3">
    <name type="scientific">Plasmodium vivax</name>
    <name type="common">malaria parasite P. vivax</name>
    <dbReference type="NCBI Taxonomy" id="5855"/>
    <lineage>
        <taxon>Eukaryota</taxon>
        <taxon>Sar</taxon>
        <taxon>Alveolata</taxon>
        <taxon>Apicomplexa</taxon>
        <taxon>Aconoidasida</taxon>
        <taxon>Haemosporida</taxon>
        <taxon>Plasmodiidae</taxon>
        <taxon>Plasmodium</taxon>
        <taxon>Plasmodium (Plasmodium)</taxon>
    </lineage>
</organism>
<sequence length="664" mass="76493">MVNYCRRFCTSDDSKITSALEMNGIKIEGYRRNIKIEDVGTLRCIETLELSNYYLLNLYLKDLYFIFFHFVIHLADEEEQALLLREGERNAFLFNTQIGSYDRFLERVRRLRFGGALNGARSTEGEETKGEETKGEETKGEETKGEETKGEETKEEETKKEASNSSPTGGRPTLAETSGAPCGPPEEDPPPRTTQPKRNFPHFDYANELFHHLYTEEQITLQNIDKEVNARVKKENLFDRCIRINNNIIIYMLSYLYLNDKLKRLRLDYNFHLILLNRSRGGEGRGRATTPPGMVEAEGETREGTLSEQSRLTQEDLFLIYFSHFKFYIVSFFLYSYVKFKGSGTSRRTGGGRTATVVGSAAGGAAGVAARGAARSAPPPDKEQFLFNHEDNRKNVASVSSYISNFVNKVLHEIDLVLKKNRFASNLDAERGRTEMGSCTSEMINEILKNKLSFKQVTLSHLDFCLSCIVLLNVCTPDGMHSCLYYGVTYAHFFHVFERYSASLGLWRERQRANYFCFFEGIKQLSFIERCCLFPNVKRIRLDYLHSILFSANNRNRFALNVSFIDKCIAIHNEERTAYMLECLGMHMKEGRVSFNMSSRRVEGGTPHDAPRCTMLDNKQHCVDHFLKTYQDRVEDYVYILYDEEGFNRERCYRKFDVPAMVCE</sequence>
<name>A0A1G4HAX5_PLAVI</name>
<dbReference type="VEuPathDB" id="PlasmoDB:PVW1_070033400"/>
<feature type="region of interest" description="Disordered" evidence="1">
    <location>
        <begin position="282"/>
        <end position="306"/>
    </location>
</feature>
<feature type="compositionally biased region" description="Basic and acidic residues" evidence="1">
    <location>
        <begin position="123"/>
        <end position="162"/>
    </location>
</feature>
<proteinExistence type="predicted"/>
<evidence type="ECO:0000313" key="2">
    <source>
        <dbReference type="EMBL" id="SCO72041.1"/>
    </source>
</evidence>
<dbReference type="AlphaFoldDB" id="A0A1G4HAX5"/>
<dbReference type="EMBL" id="LT615262">
    <property type="protein sequence ID" value="SCO72041.1"/>
    <property type="molecule type" value="Genomic_DNA"/>
</dbReference>
<dbReference type="Gene3D" id="1.25.40.990">
    <property type="match status" value="1"/>
</dbReference>
<dbReference type="VEuPathDB" id="PlasmoDB:PVPAM_070034000"/>